<evidence type="ECO:0000256" key="3">
    <source>
        <dbReference type="ARBA" id="ARBA00022989"/>
    </source>
</evidence>
<dbReference type="Gene3D" id="3.30.1150.10">
    <property type="match status" value="1"/>
</dbReference>
<dbReference type="SUPFAM" id="SSF74653">
    <property type="entry name" value="TolA/TonB C-terminal domain"/>
    <property type="match status" value="1"/>
</dbReference>
<evidence type="ECO:0000256" key="1">
    <source>
        <dbReference type="ARBA" id="ARBA00004167"/>
    </source>
</evidence>
<evidence type="ECO:0000256" key="4">
    <source>
        <dbReference type="ARBA" id="ARBA00023136"/>
    </source>
</evidence>
<evidence type="ECO:0000313" key="10">
    <source>
        <dbReference type="Proteomes" id="UP000075320"/>
    </source>
</evidence>
<dbReference type="NCBIfam" id="TIGR01352">
    <property type="entry name" value="tonB_Cterm"/>
    <property type="match status" value="1"/>
</dbReference>
<feature type="coiled-coil region" evidence="5">
    <location>
        <begin position="201"/>
        <end position="260"/>
    </location>
</feature>
<keyword evidence="3 7" id="KW-1133">Transmembrane helix</keyword>
<dbReference type="InterPro" id="IPR006260">
    <property type="entry name" value="TonB/TolA_C"/>
</dbReference>
<feature type="compositionally biased region" description="Gly residues" evidence="6">
    <location>
        <begin position="308"/>
        <end position="320"/>
    </location>
</feature>
<evidence type="ECO:0000256" key="2">
    <source>
        <dbReference type="ARBA" id="ARBA00022692"/>
    </source>
</evidence>
<keyword evidence="10" id="KW-1185">Reference proteome</keyword>
<dbReference type="GO" id="GO:0016020">
    <property type="term" value="C:membrane"/>
    <property type="evidence" value="ECO:0007669"/>
    <property type="project" value="UniProtKB-SubCell"/>
</dbReference>
<dbReference type="Proteomes" id="UP000075320">
    <property type="component" value="Unassembled WGS sequence"/>
</dbReference>
<keyword evidence="5" id="KW-0175">Coiled coil</keyword>
<accession>A0A150WQ08</accession>
<reference evidence="9 10" key="1">
    <citation type="submission" date="2016-03" db="EMBL/GenBank/DDBJ databases">
        <authorList>
            <person name="Ploux O."/>
        </authorList>
    </citation>
    <scope>NUCLEOTIDE SEQUENCE [LARGE SCALE GENOMIC DNA]</scope>
    <source>
        <strain evidence="9 10">R0</strain>
    </source>
</reference>
<dbReference type="Pfam" id="PF03544">
    <property type="entry name" value="TonB_C"/>
    <property type="match status" value="1"/>
</dbReference>
<feature type="region of interest" description="Disordered" evidence="6">
    <location>
        <begin position="307"/>
        <end position="363"/>
    </location>
</feature>
<dbReference type="InterPro" id="IPR037682">
    <property type="entry name" value="TonB_C"/>
</dbReference>
<evidence type="ECO:0000259" key="8">
    <source>
        <dbReference type="PROSITE" id="PS52015"/>
    </source>
</evidence>
<keyword evidence="4 7" id="KW-0472">Membrane</keyword>
<dbReference type="PROSITE" id="PS52015">
    <property type="entry name" value="TONB_CTD"/>
    <property type="match status" value="1"/>
</dbReference>
<dbReference type="GO" id="GO:0055085">
    <property type="term" value="P:transmembrane transport"/>
    <property type="evidence" value="ECO:0007669"/>
    <property type="project" value="InterPro"/>
</dbReference>
<comment type="caution">
    <text evidence="9">The sequence shown here is derived from an EMBL/GenBank/DDBJ whole genome shotgun (WGS) entry which is preliminary data.</text>
</comment>
<feature type="transmembrane region" description="Helical" evidence="7">
    <location>
        <begin position="33"/>
        <end position="56"/>
    </location>
</feature>
<dbReference type="AlphaFoldDB" id="A0A150WQ08"/>
<evidence type="ECO:0000256" key="7">
    <source>
        <dbReference type="SAM" id="Phobius"/>
    </source>
</evidence>
<feature type="domain" description="TonB C-terminal" evidence="8">
    <location>
        <begin position="340"/>
        <end position="430"/>
    </location>
</feature>
<dbReference type="RefSeq" id="WP_061834145.1">
    <property type="nucleotide sequence ID" value="NZ_LUKE01000001.1"/>
</dbReference>
<protein>
    <recommendedName>
        <fullName evidence="8">TonB C-terminal domain-containing protein</fullName>
    </recommendedName>
</protein>
<gene>
    <name evidence="9" type="ORF">AZI86_05920</name>
</gene>
<dbReference type="OrthoDB" id="1685233at2"/>
<proteinExistence type="predicted"/>
<keyword evidence="2 7" id="KW-0812">Transmembrane</keyword>
<organism evidence="9 10">
    <name type="scientific">Bdellovibrio bacteriovorus</name>
    <dbReference type="NCBI Taxonomy" id="959"/>
    <lineage>
        <taxon>Bacteria</taxon>
        <taxon>Pseudomonadati</taxon>
        <taxon>Bdellovibrionota</taxon>
        <taxon>Bdellovibrionia</taxon>
        <taxon>Bdellovibrionales</taxon>
        <taxon>Pseudobdellovibrionaceae</taxon>
        <taxon>Bdellovibrio</taxon>
    </lineage>
</organism>
<feature type="compositionally biased region" description="Basic and acidic residues" evidence="6">
    <location>
        <begin position="354"/>
        <end position="363"/>
    </location>
</feature>
<evidence type="ECO:0000256" key="6">
    <source>
        <dbReference type="SAM" id="MobiDB-lite"/>
    </source>
</evidence>
<feature type="region of interest" description="Disordered" evidence="6">
    <location>
        <begin position="180"/>
        <end position="199"/>
    </location>
</feature>
<evidence type="ECO:0000256" key="5">
    <source>
        <dbReference type="SAM" id="Coils"/>
    </source>
</evidence>
<dbReference type="EMBL" id="LUKE01000001">
    <property type="protein sequence ID" value="KYG66581.1"/>
    <property type="molecule type" value="Genomic_DNA"/>
</dbReference>
<sequence length="441" mass="46915">MGNNDKNYSTSVADYELWALAHREKEPSKAPRFVTLSAAAHLSALIVVALFATPLVNEIKPETITIEIEDVNPPMVSKGLDVPATQGSSAPVTEELPKLAEKISVDDIVAPTVAEVPKELPAKVVVPPAQALPEKVVAAKAPKAAAAKPVAAAKSVAPKTNFKAVPATIDDIEAPELDKGDFAKTPVASDDLGDDLNNDFAKVDQKNADELENEKRNMDHMAAALASEQDESLKGLAQDNEEEQERLNAAQEALRQKNADAVAAALASEQAEANAAAQREAARQAAAAREAAARKARADAEAQALAGQGVGQNQGKGAGNNGDPNQASAALAGAPTGIRSLDQLRQMPGNPRPQYDREERRRGDQGEVAFAAYISKEGVPTQFRMMKSTGFRNLDGKTLAALKKWRFYPGQEGWVELPFRWDLKGGVQEDGGLLRRAVSSN</sequence>
<name>A0A150WQ08_BDEBC</name>
<evidence type="ECO:0000313" key="9">
    <source>
        <dbReference type="EMBL" id="KYG66581.1"/>
    </source>
</evidence>
<comment type="subcellular location">
    <subcellularLocation>
        <location evidence="1">Membrane</location>
        <topology evidence="1">Single-pass membrane protein</topology>
    </subcellularLocation>
</comment>